<dbReference type="GO" id="GO:0005739">
    <property type="term" value="C:mitochondrion"/>
    <property type="evidence" value="ECO:0007669"/>
    <property type="project" value="TreeGrafter"/>
</dbReference>
<dbReference type="NCBIfam" id="TIGR00756">
    <property type="entry name" value="PPR"/>
    <property type="match status" value="2"/>
</dbReference>
<dbReference type="Proteomes" id="UP001443914">
    <property type="component" value="Unassembled WGS sequence"/>
</dbReference>
<accession>A0AAW1JBL3</accession>
<feature type="repeat" description="PPR" evidence="3">
    <location>
        <begin position="150"/>
        <end position="184"/>
    </location>
</feature>
<keyword evidence="2" id="KW-0677">Repeat</keyword>
<proteinExistence type="inferred from homology"/>
<gene>
    <name evidence="5" type="ORF">RND81_08G225200</name>
</gene>
<dbReference type="GO" id="GO:0003729">
    <property type="term" value="F:mRNA binding"/>
    <property type="evidence" value="ECO:0007669"/>
    <property type="project" value="UniProtKB-ARBA"/>
</dbReference>
<name>A0AAW1JBL3_SAPOF</name>
<feature type="region of interest" description="Disordered" evidence="4">
    <location>
        <begin position="24"/>
        <end position="49"/>
    </location>
</feature>
<dbReference type="AlphaFoldDB" id="A0AAW1JBL3"/>
<dbReference type="Pfam" id="PF01535">
    <property type="entry name" value="PPR"/>
    <property type="match status" value="4"/>
</dbReference>
<organism evidence="5 6">
    <name type="scientific">Saponaria officinalis</name>
    <name type="common">Common soapwort</name>
    <name type="synonym">Lychnis saponaria</name>
    <dbReference type="NCBI Taxonomy" id="3572"/>
    <lineage>
        <taxon>Eukaryota</taxon>
        <taxon>Viridiplantae</taxon>
        <taxon>Streptophyta</taxon>
        <taxon>Embryophyta</taxon>
        <taxon>Tracheophyta</taxon>
        <taxon>Spermatophyta</taxon>
        <taxon>Magnoliopsida</taxon>
        <taxon>eudicotyledons</taxon>
        <taxon>Gunneridae</taxon>
        <taxon>Pentapetalae</taxon>
        <taxon>Caryophyllales</taxon>
        <taxon>Caryophyllaceae</taxon>
        <taxon>Caryophylleae</taxon>
        <taxon>Saponaria</taxon>
    </lineage>
</organism>
<dbReference type="InterPro" id="IPR011990">
    <property type="entry name" value="TPR-like_helical_dom_sf"/>
</dbReference>
<dbReference type="PANTHER" id="PTHR45717:SF45">
    <property type="entry name" value="OS12G0527900 PROTEIN"/>
    <property type="match status" value="1"/>
</dbReference>
<sequence length="520" mass="60048">MSRHIVTKAVTAVRHFRAAAAAAVPNPGKFTPSSSPPSTSSSSRSNGGRETLGKKLLSLVHPKRSAVVTIRKWKEEGNSIRKYELNRIVRELRRLKRYKHALEICEWMRTQEDIKLLSGDYAVHLDLIAKLRGLSSAEQFFSDMPERMRSEPTLSSLLHTYVQHRAYDEAEALMAKMTECGYLSTPLPYNHMMTMYLENGKVEKIPELIRELKRNTTPDIVSYNLWLTMCQSRNDVETAENVFLELKRAKIEPDWITYSILTCLYTRRQLNDKAESALKEMEKRVSRKRRSAYASLISLHANLGNKKGADRIWNTMKLMFPRLNDAEYTCMVASLIKLDELKKAEKLYDKWESISPTGDARIPNLLIGEYVNKNQIEKARTFFDRIEKKGIKPSYTTWELLTRGNLKSKQTDRALYCFEKALCSVKKWEPNLGFVHEIYELLEEQQDIKGAEKLLSLLRKAGYVTTEIYKWHLRTYAKAEKMPPIIEERMAKDKVVPDLETEELLKVTSKMCVTDVSSCL</sequence>
<reference evidence="5" key="1">
    <citation type="submission" date="2024-03" db="EMBL/GenBank/DDBJ databases">
        <title>WGS assembly of Saponaria officinalis var. Norfolk2.</title>
        <authorList>
            <person name="Jenkins J."/>
            <person name="Shu S."/>
            <person name="Grimwood J."/>
            <person name="Barry K."/>
            <person name="Goodstein D."/>
            <person name="Schmutz J."/>
            <person name="Leebens-Mack J."/>
            <person name="Osbourn A."/>
        </authorList>
    </citation>
    <scope>NUCLEOTIDE SEQUENCE [LARGE SCALE GENOMIC DNA]</scope>
    <source>
        <strain evidence="5">JIC</strain>
    </source>
</reference>
<evidence type="ECO:0008006" key="7">
    <source>
        <dbReference type="Google" id="ProtNLM"/>
    </source>
</evidence>
<dbReference type="Gene3D" id="1.25.40.10">
    <property type="entry name" value="Tetratricopeptide repeat domain"/>
    <property type="match status" value="2"/>
</dbReference>
<dbReference type="PROSITE" id="PS51375">
    <property type="entry name" value="PPR"/>
    <property type="match status" value="3"/>
</dbReference>
<feature type="repeat" description="PPR" evidence="3">
    <location>
        <begin position="219"/>
        <end position="253"/>
    </location>
</feature>
<evidence type="ECO:0000256" key="2">
    <source>
        <dbReference type="ARBA" id="ARBA00022737"/>
    </source>
</evidence>
<keyword evidence="6" id="KW-1185">Reference proteome</keyword>
<evidence type="ECO:0000313" key="5">
    <source>
        <dbReference type="EMBL" id="KAK9700231.1"/>
    </source>
</evidence>
<protein>
    <recommendedName>
        <fullName evidence="7">Pentatricopeptide repeat-containing protein</fullName>
    </recommendedName>
</protein>
<dbReference type="InterPro" id="IPR002885">
    <property type="entry name" value="PPR_rpt"/>
</dbReference>
<evidence type="ECO:0000256" key="4">
    <source>
        <dbReference type="SAM" id="MobiDB-lite"/>
    </source>
</evidence>
<dbReference type="SUPFAM" id="SSF48452">
    <property type="entry name" value="TPR-like"/>
    <property type="match status" value="1"/>
</dbReference>
<dbReference type="PANTHER" id="PTHR45717">
    <property type="entry name" value="OS12G0527900 PROTEIN"/>
    <property type="match status" value="1"/>
</dbReference>
<comment type="similarity">
    <text evidence="1">Belongs to the PPR family. P subfamily.</text>
</comment>
<evidence type="ECO:0000313" key="6">
    <source>
        <dbReference type="Proteomes" id="UP001443914"/>
    </source>
</evidence>
<evidence type="ECO:0000256" key="3">
    <source>
        <dbReference type="PROSITE-ProRule" id="PRU00708"/>
    </source>
</evidence>
<feature type="compositionally biased region" description="Low complexity" evidence="4">
    <location>
        <begin position="31"/>
        <end position="45"/>
    </location>
</feature>
<feature type="repeat" description="PPR" evidence="3">
    <location>
        <begin position="359"/>
        <end position="393"/>
    </location>
</feature>
<dbReference type="EMBL" id="JBDFQZ010000008">
    <property type="protein sequence ID" value="KAK9700231.1"/>
    <property type="molecule type" value="Genomic_DNA"/>
</dbReference>
<evidence type="ECO:0000256" key="1">
    <source>
        <dbReference type="ARBA" id="ARBA00007626"/>
    </source>
</evidence>
<comment type="caution">
    <text evidence="5">The sequence shown here is derived from an EMBL/GenBank/DDBJ whole genome shotgun (WGS) entry which is preliminary data.</text>
</comment>
<dbReference type="Pfam" id="PF13041">
    <property type="entry name" value="PPR_2"/>
    <property type="match status" value="1"/>
</dbReference>
<dbReference type="FunFam" id="1.25.40.10:FF:000253">
    <property type="entry name" value="Pentatricopeptide repeat-containing protein"/>
    <property type="match status" value="1"/>
</dbReference>